<sequence>MCPLPQESHHLTTWVTFYLKDFTLLESESLWRIVNDKKVAANYYLGSAEQFSKIKVIFVQAAAPAYELWLEGRLDINHKFECKLEQLPKIVKFYWLLKCLLEDSVENISTLIKEHHGKN</sequence>
<gene>
    <name evidence="1" type="ORF">INT47_008198</name>
</gene>
<proteinExistence type="predicted"/>
<evidence type="ECO:0000313" key="2">
    <source>
        <dbReference type="Proteomes" id="UP000603453"/>
    </source>
</evidence>
<keyword evidence="2" id="KW-1185">Reference proteome</keyword>
<organism evidence="1 2">
    <name type="scientific">Mucor saturninus</name>
    <dbReference type="NCBI Taxonomy" id="64648"/>
    <lineage>
        <taxon>Eukaryota</taxon>
        <taxon>Fungi</taxon>
        <taxon>Fungi incertae sedis</taxon>
        <taxon>Mucoromycota</taxon>
        <taxon>Mucoromycotina</taxon>
        <taxon>Mucoromycetes</taxon>
        <taxon>Mucorales</taxon>
        <taxon>Mucorineae</taxon>
        <taxon>Mucoraceae</taxon>
        <taxon>Mucor</taxon>
    </lineage>
</organism>
<comment type="caution">
    <text evidence="1">The sequence shown here is derived from an EMBL/GenBank/DDBJ whole genome shotgun (WGS) entry which is preliminary data.</text>
</comment>
<name>A0A8H7R322_9FUNG</name>
<dbReference type="EMBL" id="JAEPRD010000051">
    <property type="protein sequence ID" value="KAG2203471.1"/>
    <property type="molecule type" value="Genomic_DNA"/>
</dbReference>
<protein>
    <submittedName>
        <fullName evidence="1">Uncharacterized protein</fullName>
    </submittedName>
</protein>
<dbReference type="Proteomes" id="UP000603453">
    <property type="component" value="Unassembled WGS sequence"/>
</dbReference>
<dbReference type="OrthoDB" id="2243575at2759"/>
<accession>A0A8H7R322</accession>
<evidence type="ECO:0000313" key="1">
    <source>
        <dbReference type="EMBL" id="KAG2203471.1"/>
    </source>
</evidence>
<reference evidence="1" key="1">
    <citation type="submission" date="2020-12" db="EMBL/GenBank/DDBJ databases">
        <title>Metabolic potential, ecology and presence of endohyphal bacteria is reflected in genomic diversity of Mucoromycotina.</title>
        <authorList>
            <person name="Muszewska A."/>
            <person name="Okrasinska A."/>
            <person name="Steczkiewicz K."/>
            <person name="Drgas O."/>
            <person name="Orlowska M."/>
            <person name="Perlinska-Lenart U."/>
            <person name="Aleksandrzak-Piekarczyk T."/>
            <person name="Szatraj K."/>
            <person name="Zielenkiewicz U."/>
            <person name="Pilsyk S."/>
            <person name="Malc E."/>
            <person name="Mieczkowski P."/>
            <person name="Kruszewska J.S."/>
            <person name="Biernat P."/>
            <person name="Pawlowska J."/>
        </authorList>
    </citation>
    <scope>NUCLEOTIDE SEQUENCE</scope>
    <source>
        <strain evidence="1">WA0000017839</strain>
    </source>
</reference>
<dbReference type="AlphaFoldDB" id="A0A8H7R322"/>